<dbReference type="AlphaFoldDB" id="A0A9W4X0I5"/>
<protein>
    <submittedName>
        <fullName evidence="1">17921_t:CDS:1</fullName>
    </submittedName>
</protein>
<evidence type="ECO:0000313" key="1">
    <source>
        <dbReference type="EMBL" id="CAI2186172.1"/>
    </source>
</evidence>
<keyword evidence="2" id="KW-1185">Reference proteome</keyword>
<name>A0A9W4X0I5_9GLOM</name>
<gene>
    <name evidence="1" type="ORF">FWILDA_LOCUS12441</name>
</gene>
<comment type="caution">
    <text evidence="1">The sequence shown here is derived from an EMBL/GenBank/DDBJ whole genome shotgun (WGS) entry which is preliminary data.</text>
</comment>
<accession>A0A9W4X0I5</accession>
<reference evidence="1" key="1">
    <citation type="submission" date="2022-08" db="EMBL/GenBank/DDBJ databases">
        <authorList>
            <person name="Kallberg Y."/>
            <person name="Tangrot J."/>
            <person name="Rosling A."/>
        </authorList>
    </citation>
    <scope>NUCLEOTIDE SEQUENCE</scope>
    <source>
        <strain evidence="1">Wild A</strain>
    </source>
</reference>
<organism evidence="1 2">
    <name type="scientific">Funneliformis geosporum</name>
    <dbReference type="NCBI Taxonomy" id="1117311"/>
    <lineage>
        <taxon>Eukaryota</taxon>
        <taxon>Fungi</taxon>
        <taxon>Fungi incertae sedis</taxon>
        <taxon>Mucoromycota</taxon>
        <taxon>Glomeromycotina</taxon>
        <taxon>Glomeromycetes</taxon>
        <taxon>Glomerales</taxon>
        <taxon>Glomeraceae</taxon>
        <taxon>Funneliformis</taxon>
    </lineage>
</organism>
<dbReference type="OrthoDB" id="2426518at2759"/>
<evidence type="ECO:0000313" key="2">
    <source>
        <dbReference type="Proteomes" id="UP001153678"/>
    </source>
</evidence>
<dbReference type="Proteomes" id="UP001153678">
    <property type="component" value="Unassembled WGS sequence"/>
</dbReference>
<proteinExistence type="predicted"/>
<dbReference type="EMBL" id="CAMKVN010004034">
    <property type="protein sequence ID" value="CAI2186172.1"/>
    <property type="molecule type" value="Genomic_DNA"/>
</dbReference>
<sequence length="175" mass="20522">MPQELQIKARITEIESKVDKNSNPYCRLSLRGLTNRYFYVFSNSLKPETFTTLTNTPCNFINRQVLITYQELPNQDNQGTFSYSVQENIYQNKNQVGDLSLIKEFQKHEARQKILTTQFQSISDVELIEELKKRVSQQDIKLSIYPNQEHIFIVAKDMTKEVSFPLPIEIKVKQI</sequence>